<dbReference type="GO" id="GO:0071916">
    <property type="term" value="F:dipeptide transmembrane transporter activity"/>
    <property type="evidence" value="ECO:0007669"/>
    <property type="project" value="TreeGrafter"/>
</dbReference>
<proteinExistence type="inferred from homology"/>
<keyword evidence="2 7" id="KW-0813">Transport</keyword>
<evidence type="ECO:0000256" key="3">
    <source>
        <dbReference type="ARBA" id="ARBA00022475"/>
    </source>
</evidence>
<evidence type="ECO:0000256" key="1">
    <source>
        <dbReference type="ARBA" id="ARBA00004651"/>
    </source>
</evidence>
<dbReference type="Pfam" id="PF00528">
    <property type="entry name" value="BPD_transp_1"/>
    <property type="match status" value="1"/>
</dbReference>
<evidence type="ECO:0000256" key="7">
    <source>
        <dbReference type="RuleBase" id="RU363032"/>
    </source>
</evidence>
<dbReference type="PANTHER" id="PTHR43163:SF6">
    <property type="entry name" value="DIPEPTIDE TRANSPORT SYSTEM PERMEASE PROTEIN DPPB-RELATED"/>
    <property type="match status" value="1"/>
</dbReference>
<evidence type="ECO:0000313" key="9">
    <source>
        <dbReference type="EMBL" id="GEP57898.1"/>
    </source>
</evidence>
<comment type="similarity">
    <text evidence="7">Belongs to the binding-protein-dependent transport system permease family.</text>
</comment>
<evidence type="ECO:0000256" key="4">
    <source>
        <dbReference type="ARBA" id="ARBA00022692"/>
    </source>
</evidence>
<reference evidence="9 10" key="1">
    <citation type="submission" date="2019-07" db="EMBL/GenBank/DDBJ databases">
        <title>Whole genome shotgun sequence of Reyranella soli NBRC 108950.</title>
        <authorList>
            <person name="Hosoyama A."/>
            <person name="Uohara A."/>
            <person name="Ohji S."/>
            <person name="Ichikawa N."/>
        </authorList>
    </citation>
    <scope>NUCLEOTIDE SEQUENCE [LARGE SCALE GENOMIC DNA]</scope>
    <source>
        <strain evidence="9 10">NBRC 108950</strain>
    </source>
</reference>
<feature type="transmembrane region" description="Helical" evidence="7">
    <location>
        <begin position="198"/>
        <end position="218"/>
    </location>
</feature>
<dbReference type="Pfam" id="PF19300">
    <property type="entry name" value="BPD_transp_1_N"/>
    <property type="match status" value="1"/>
</dbReference>
<dbReference type="GO" id="GO:0005886">
    <property type="term" value="C:plasma membrane"/>
    <property type="evidence" value="ECO:0007669"/>
    <property type="project" value="UniProtKB-SubCell"/>
</dbReference>
<organism evidence="9 10">
    <name type="scientific">Reyranella soli</name>
    <dbReference type="NCBI Taxonomy" id="1230389"/>
    <lineage>
        <taxon>Bacteria</taxon>
        <taxon>Pseudomonadati</taxon>
        <taxon>Pseudomonadota</taxon>
        <taxon>Alphaproteobacteria</taxon>
        <taxon>Hyphomicrobiales</taxon>
        <taxon>Reyranellaceae</taxon>
        <taxon>Reyranella</taxon>
    </lineage>
</organism>
<evidence type="ECO:0000259" key="8">
    <source>
        <dbReference type="PROSITE" id="PS50928"/>
    </source>
</evidence>
<dbReference type="EMBL" id="BKAJ01000089">
    <property type="protein sequence ID" value="GEP57898.1"/>
    <property type="molecule type" value="Genomic_DNA"/>
</dbReference>
<keyword evidence="3" id="KW-1003">Cell membrane</keyword>
<feature type="transmembrane region" description="Helical" evidence="7">
    <location>
        <begin position="136"/>
        <end position="157"/>
    </location>
</feature>
<dbReference type="InterPro" id="IPR000515">
    <property type="entry name" value="MetI-like"/>
</dbReference>
<comment type="subcellular location">
    <subcellularLocation>
        <location evidence="1 7">Cell membrane</location>
        <topology evidence="1 7">Multi-pass membrane protein</topology>
    </subcellularLocation>
</comment>
<feature type="transmembrane region" description="Helical" evidence="7">
    <location>
        <begin position="302"/>
        <end position="321"/>
    </location>
</feature>
<evidence type="ECO:0000256" key="2">
    <source>
        <dbReference type="ARBA" id="ARBA00022448"/>
    </source>
</evidence>
<name>A0A512NG21_9HYPH</name>
<feature type="domain" description="ABC transmembrane type-1" evidence="8">
    <location>
        <begin position="97"/>
        <end position="325"/>
    </location>
</feature>
<comment type="caution">
    <text evidence="9">The sequence shown here is derived from an EMBL/GenBank/DDBJ whole genome shotgun (WGS) entry which is preliminary data.</text>
</comment>
<dbReference type="AlphaFoldDB" id="A0A512NG21"/>
<dbReference type="OrthoDB" id="7834831at2"/>
<dbReference type="SUPFAM" id="SSF161098">
    <property type="entry name" value="MetI-like"/>
    <property type="match status" value="1"/>
</dbReference>
<keyword evidence="5 7" id="KW-1133">Transmembrane helix</keyword>
<evidence type="ECO:0000256" key="5">
    <source>
        <dbReference type="ARBA" id="ARBA00022989"/>
    </source>
</evidence>
<dbReference type="CDD" id="cd06261">
    <property type="entry name" value="TM_PBP2"/>
    <property type="match status" value="1"/>
</dbReference>
<sequence length="334" mass="36359">MRRLEMILSRLVWFVPTMAGLVVIVFLISNVIPTDPVKVLLGENATPAQIEAMRVKLGYDQPLWVQLARHFHDIVSGNLGTSIYSQRPISEDLATRLPATLELTLTAIIVSVALGIPLGVISALKRNSLLDHILRVVSVSGLAIAAFWLALLLQFFFAMKLGVAPLNSRIDGFGPTPVTGLMIIDSMLDWDMESLHSALSHIALPALTLALPAAATIVRFTRAGVLDVINSNHVLYQRAMGLPPGLIVWKYVLRNALISTVTQIGLIFGVLVTNAVIVETVFDWPGMGTFAVQSILQSDHKAIIGFTIWIGALIVIVNLLVDITHSFIDPRGSR</sequence>
<dbReference type="RefSeq" id="WP_147152613.1">
    <property type="nucleotide sequence ID" value="NZ_BKAJ01000089.1"/>
</dbReference>
<keyword evidence="4 7" id="KW-0812">Transmembrane</keyword>
<dbReference type="InterPro" id="IPR035906">
    <property type="entry name" value="MetI-like_sf"/>
</dbReference>
<dbReference type="Gene3D" id="1.10.3720.10">
    <property type="entry name" value="MetI-like"/>
    <property type="match status" value="1"/>
</dbReference>
<evidence type="ECO:0000256" key="6">
    <source>
        <dbReference type="ARBA" id="ARBA00023136"/>
    </source>
</evidence>
<dbReference type="Proteomes" id="UP000321058">
    <property type="component" value="Unassembled WGS sequence"/>
</dbReference>
<dbReference type="PROSITE" id="PS50928">
    <property type="entry name" value="ABC_TM1"/>
    <property type="match status" value="1"/>
</dbReference>
<keyword evidence="10" id="KW-1185">Reference proteome</keyword>
<feature type="transmembrane region" description="Helical" evidence="7">
    <location>
        <begin position="12"/>
        <end position="32"/>
    </location>
</feature>
<accession>A0A512NG21</accession>
<dbReference type="PANTHER" id="PTHR43163">
    <property type="entry name" value="DIPEPTIDE TRANSPORT SYSTEM PERMEASE PROTEIN DPPB-RELATED"/>
    <property type="match status" value="1"/>
</dbReference>
<keyword evidence="6 7" id="KW-0472">Membrane</keyword>
<protein>
    <submittedName>
        <fullName evidence="9">Peptide ABC transporter permease</fullName>
    </submittedName>
</protein>
<feature type="transmembrane region" description="Helical" evidence="7">
    <location>
        <begin position="103"/>
        <end position="124"/>
    </location>
</feature>
<evidence type="ECO:0000313" key="10">
    <source>
        <dbReference type="Proteomes" id="UP000321058"/>
    </source>
</evidence>
<dbReference type="InterPro" id="IPR045621">
    <property type="entry name" value="BPD_transp_1_N"/>
</dbReference>
<gene>
    <name evidence="9" type="ORF">RSO01_50640</name>
</gene>
<feature type="transmembrane region" description="Helical" evidence="7">
    <location>
        <begin position="256"/>
        <end position="282"/>
    </location>
</feature>